<feature type="region of interest" description="Disordered" evidence="2">
    <location>
        <begin position="1"/>
        <end position="21"/>
    </location>
</feature>
<feature type="coiled-coil region" evidence="1">
    <location>
        <begin position="440"/>
        <end position="474"/>
    </location>
</feature>
<feature type="region of interest" description="Disordered" evidence="2">
    <location>
        <begin position="44"/>
        <end position="175"/>
    </location>
</feature>
<feature type="compositionally biased region" description="Basic and acidic residues" evidence="2">
    <location>
        <begin position="95"/>
        <end position="104"/>
    </location>
</feature>
<keyword evidence="3" id="KW-1133">Transmembrane helix</keyword>
<gene>
    <name evidence="4" type="ORF">PBIL07802_LOCUS30917</name>
    <name evidence="5" type="ORF">PBIL07802_LOCUS30919</name>
</gene>
<keyword evidence="1" id="KW-0175">Coiled coil</keyword>
<sequence>MLSLDEAVARSRSRSRSLTVDEGDQIQKLRNVLEEGAKAVMSVHAEKARRSSAVTPSSLLRRAAVGRSHDDSWMEEKRAGGMTGISPDIAQISSRRTDLQRDNKSGTSSSLKPKREGTVQSELDNAKKSGGGESNSDEDKEESEQDALESARKRMKARRNLTRTMSMRFSSEGNLSLLDRLRGASALEAKQKEQELALPEVSSSSDEGEYDSDEEKEWGRGSQRTRGKGKGSQRERGSEREREGKNEKQPSPTLPGQLEVEIKREEEGSKNGGGGGVASDLTSHGVESMSEAKGGGGGEGEGEDGTKSVREEESQQDKTGGEAVSEGGEGTKRGWSTVRAKMMPARQQSDVSSSLLALTIPTKSSSGGGSTSNLFALTKQVMTVKQINKLKLKVFKAEQDAMMLRNEKAAIGVRLGEEIQGWKREVERLSQDISVMKGHLREAQVEKDMVERKAKSMEENFNNTARELEALRSSTAEVFKERDELEVLSRSLASQVRDVGIAKMKVEDEVKMLKTELENTRKKHEQTLSVCAQLRASLRRSKGEVEEKKETIHQHESREQLIGSSLIPILEEVLDIVDIMRRHQQNARLLNTYLSSTREVVFDRDKLAVLEEGVQRFIRKEEGMQARCARNAILTADRRDLVRSEKELKEDVALERLTTTVQDLVKMMVKLDSVSILANCLLVLPVLTTLLPFFHFFFFFLSLSLSPLPPFFLHFLPSFFLLCLPFLS</sequence>
<feature type="compositionally biased region" description="Basic and acidic residues" evidence="2">
    <location>
        <begin position="260"/>
        <end position="269"/>
    </location>
</feature>
<feature type="coiled-coil region" evidence="1">
    <location>
        <begin position="503"/>
        <end position="558"/>
    </location>
</feature>
<feature type="compositionally biased region" description="Acidic residues" evidence="2">
    <location>
        <begin position="206"/>
        <end position="216"/>
    </location>
</feature>
<evidence type="ECO:0000313" key="5">
    <source>
        <dbReference type="EMBL" id="CAE0268569.1"/>
    </source>
</evidence>
<reference evidence="5" key="1">
    <citation type="submission" date="2021-01" db="EMBL/GenBank/DDBJ databases">
        <authorList>
            <person name="Corre E."/>
            <person name="Pelletier E."/>
            <person name="Niang G."/>
            <person name="Scheremetjew M."/>
            <person name="Finn R."/>
            <person name="Kale V."/>
            <person name="Holt S."/>
            <person name="Cochrane G."/>
            <person name="Meng A."/>
            <person name="Brown T."/>
            <person name="Cohen L."/>
        </authorList>
    </citation>
    <scope>NUCLEOTIDE SEQUENCE</scope>
    <source>
        <strain evidence="5">NIES-2562</strain>
    </source>
</reference>
<feature type="compositionally biased region" description="Acidic residues" evidence="2">
    <location>
        <begin position="135"/>
        <end position="147"/>
    </location>
</feature>
<evidence type="ECO:0000256" key="3">
    <source>
        <dbReference type="SAM" id="Phobius"/>
    </source>
</evidence>
<feature type="compositionally biased region" description="Basic and acidic residues" evidence="2">
    <location>
        <begin position="304"/>
        <end position="320"/>
    </location>
</feature>
<evidence type="ECO:0000256" key="2">
    <source>
        <dbReference type="SAM" id="MobiDB-lite"/>
    </source>
</evidence>
<feature type="compositionally biased region" description="Basic and acidic residues" evidence="2">
    <location>
        <begin position="67"/>
        <end position="79"/>
    </location>
</feature>
<feature type="transmembrane region" description="Helical" evidence="3">
    <location>
        <begin position="707"/>
        <end position="727"/>
    </location>
</feature>
<keyword evidence="3" id="KW-0472">Membrane</keyword>
<feature type="compositionally biased region" description="Basic and acidic residues" evidence="2">
    <location>
        <begin position="232"/>
        <end position="248"/>
    </location>
</feature>
<proteinExistence type="predicted"/>
<evidence type="ECO:0000313" key="4">
    <source>
        <dbReference type="EMBL" id="CAE0268567.1"/>
    </source>
</evidence>
<dbReference type="AlphaFoldDB" id="A0A7S3GJV0"/>
<feature type="compositionally biased region" description="Polar residues" evidence="2">
    <location>
        <begin position="162"/>
        <end position="174"/>
    </location>
</feature>
<feature type="transmembrane region" description="Helical" evidence="3">
    <location>
        <begin position="676"/>
        <end position="701"/>
    </location>
</feature>
<dbReference type="EMBL" id="HBIB01047040">
    <property type="protein sequence ID" value="CAE0268567.1"/>
    <property type="molecule type" value="Transcribed_RNA"/>
</dbReference>
<protein>
    <submittedName>
        <fullName evidence="5">Uncharacterized protein</fullName>
    </submittedName>
</protein>
<keyword evidence="3" id="KW-0812">Transmembrane</keyword>
<feature type="region of interest" description="Disordered" evidence="2">
    <location>
        <begin position="189"/>
        <end position="333"/>
    </location>
</feature>
<accession>A0A7S3GJV0</accession>
<name>A0A7S3GJV0_9EUKA</name>
<evidence type="ECO:0000256" key="1">
    <source>
        <dbReference type="SAM" id="Coils"/>
    </source>
</evidence>
<organism evidence="5">
    <name type="scientific">Palpitomonas bilix</name>
    <dbReference type="NCBI Taxonomy" id="652834"/>
    <lineage>
        <taxon>Eukaryota</taxon>
        <taxon>Eukaryota incertae sedis</taxon>
    </lineage>
</organism>
<dbReference type="EMBL" id="HBIB01047042">
    <property type="protein sequence ID" value="CAE0268569.1"/>
    <property type="molecule type" value="Transcribed_RNA"/>
</dbReference>